<dbReference type="PANTHER" id="PTHR30266:SF2">
    <property type="entry name" value="LARGE-CONDUCTANCE MECHANOSENSITIVE CHANNEL"/>
    <property type="match status" value="1"/>
</dbReference>
<dbReference type="AlphaFoldDB" id="A0A193G983"/>
<evidence type="ECO:0000256" key="5">
    <source>
        <dbReference type="ARBA" id="ARBA00022989"/>
    </source>
</evidence>
<dbReference type="Pfam" id="PF01741">
    <property type="entry name" value="MscL"/>
    <property type="match status" value="1"/>
</dbReference>
<dbReference type="SUPFAM" id="SSF81330">
    <property type="entry name" value="Gated mechanosensitive channel"/>
    <property type="match status" value="1"/>
</dbReference>
<evidence type="ECO:0000313" key="10">
    <source>
        <dbReference type="EMBL" id="ANN75824.1"/>
    </source>
</evidence>
<evidence type="ECO:0000256" key="7">
    <source>
        <dbReference type="ARBA" id="ARBA00023136"/>
    </source>
</evidence>
<organism evidence="10 11">
    <name type="scientific">Bordetella flabilis</name>
    <dbReference type="NCBI Taxonomy" id="463014"/>
    <lineage>
        <taxon>Bacteria</taxon>
        <taxon>Pseudomonadati</taxon>
        <taxon>Pseudomonadota</taxon>
        <taxon>Betaproteobacteria</taxon>
        <taxon>Burkholderiales</taxon>
        <taxon>Alcaligenaceae</taxon>
        <taxon>Bordetella</taxon>
    </lineage>
</organism>
<dbReference type="PANTHER" id="PTHR30266">
    <property type="entry name" value="MECHANOSENSITIVE CHANNEL MSCL"/>
    <property type="match status" value="1"/>
</dbReference>
<dbReference type="InterPro" id="IPR036019">
    <property type="entry name" value="MscL_channel"/>
</dbReference>
<protein>
    <recommendedName>
        <fullName evidence="9">Large-conductance mechanosensitive channel</fullName>
    </recommendedName>
</protein>
<feature type="transmembrane region" description="Helical" evidence="9">
    <location>
        <begin position="20"/>
        <end position="37"/>
    </location>
</feature>
<dbReference type="InterPro" id="IPR001185">
    <property type="entry name" value="MS_channel"/>
</dbReference>
<feature type="transmembrane region" description="Helical" evidence="9">
    <location>
        <begin position="44"/>
        <end position="68"/>
    </location>
</feature>
<dbReference type="STRING" id="463014.BAU07_00630"/>
<keyword evidence="4 9" id="KW-0812">Transmembrane</keyword>
<evidence type="ECO:0000256" key="3">
    <source>
        <dbReference type="ARBA" id="ARBA00022475"/>
    </source>
</evidence>
<keyword evidence="5 9" id="KW-1133">Transmembrane helix</keyword>
<dbReference type="PRINTS" id="PR01264">
    <property type="entry name" value="MECHCHANNEL"/>
</dbReference>
<evidence type="ECO:0000256" key="2">
    <source>
        <dbReference type="ARBA" id="ARBA00022448"/>
    </source>
</evidence>
<dbReference type="NCBIfam" id="TIGR00220">
    <property type="entry name" value="mscL"/>
    <property type="match status" value="1"/>
</dbReference>
<accession>A0A193G983</accession>
<name>A0A193G983_9BORD</name>
<dbReference type="RefSeq" id="WP_066652646.1">
    <property type="nucleotide sequence ID" value="NZ_CBCSCL010000002.1"/>
</dbReference>
<reference evidence="10 11" key="1">
    <citation type="submission" date="2016-06" db="EMBL/GenBank/DDBJ databases">
        <title>Complete genome sequences of Bordetella bronchialis and Bordetella flabilis.</title>
        <authorList>
            <person name="LiPuma J.J."/>
            <person name="Spilker T."/>
        </authorList>
    </citation>
    <scope>NUCLEOTIDE SEQUENCE [LARGE SCALE GENOMIC DNA]</scope>
    <source>
        <strain evidence="10 11">AU10664</strain>
    </source>
</reference>
<comment type="subunit">
    <text evidence="9">Homopentamer.</text>
</comment>
<comment type="similarity">
    <text evidence="9">Belongs to the MscL family.</text>
</comment>
<comment type="subcellular location">
    <subcellularLocation>
        <location evidence="9">Cell inner membrane</location>
        <topology evidence="9">Multi-pass membrane protein</topology>
    </subcellularLocation>
    <subcellularLocation>
        <location evidence="1">Membrane</location>
        <topology evidence="1">Multi-pass membrane protein</topology>
    </subcellularLocation>
</comment>
<dbReference type="HAMAP" id="MF_00115">
    <property type="entry name" value="MscL"/>
    <property type="match status" value="1"/>
</dbReference>
<keyword evidence="9" id="KW-0997">Cell inner membrane</keyword>
<evidence type="ECO:0000313" key="11">
    <source>
        <dbReference type="Proteomes" id="UP000091926"/>
    </source>
</evidence>
<gene>
    <name evidence="9" type="primary">mscL</name>
    <name evidence="10" type="ORF">BAU07_00630</name>
</gene>
<dbReference type="GO" id="GO:0005886">
    <property type="term" value="C:plasma membrane"/>
    <property type="evidence" value="ECO:0007669"/>
    <property type="project" value="UniProtKB-SubCell"/>
</dbReference>
<evidence type="ECO:0000256" key="1">
    <source>
        <dbReference type="ARBA" id="ARBA00004141"/>
    </source>
</evidence>
<comment type="function">
    <text evidence="9">Channel that opens in response to stretch forces in the membrane lipid bilayer. May participate in the regulation of osmotic pressure changes within the cell.</text>
</comment>
<evidence type="ECO:0000256" key="8">
    <source>
        <dbReference type="ARBA" id="ARBA00023303"/>
    </source>
</evidence>
<evidence type="ECO:0000256" key="9">
    <source>
        <dbReference type="HAMAP-Rule" id="MF_00115"/>
    </source>
</evidence>
<dbReference type="Proteomes" id="UP000091926">
    <property type="component" value="Chromosome"/>
</dbReference>
<dbReference type="KEGG" id="bfz:BAU07_00630"/>
<feature type="transmembrane region" description="Helical" evidence="9">
    <location>
        <begin position="88"/>
        <end position="112"/>
    </location>
</feature>
<dbReference type="EMBL" id="CP016172">
    <property type="protein sequence ID" value="ANN75824.1"/>
    <property type="molecule type" value="Genomic_DNA"/>
</dbReference>
<dbReference type="GO" id="GO:0008381">
    <property type="term" value="F:mechanosensitive monoatomic ion channel activity"/>
    <property type="evidence" value="ECO:0007669"/>
    <property type="project" value="UniProtKB-UniRule"/>
</dbReference>
<evidence type="ECO:0000256" key="4">
    <source>
        <dbReference type="ARBA" id="ARBA00022692"/>
    </source>
</evidence>
<evidence type="ECO:0000256" key="6">
    <source>
        <dbReference type="ARBA" id="ARBA00023065"/>
    </source>
</evidence>
<proteinExistence type="inferred from homology"/>
<keyword evidence="2 9" id="KW-0813">Transport</keyword>
<dbReference type="Gene3D" id="1.10.1200.120">
    <property type="entry name" value="Large-conductance mechanosensitive channel, MscL, domain 1"/>
    <property type="match status" value="1"/>
</dbReference>
<dbReference type="OrthoDB" id="9810350at2"/>
<keyword evidence="8 9" id="KW-0407">Ion channel</keyword>
<keyword evidence="6 9" id="KW-0406">Ion transport</keyword>
<keyword evidence="3 9" id="KW-1003">Cell membrane</keyword>
<dbReference type="NCBIfam" id="NF010557">
    <property type="entry name" value="PRK13952.1"/>
    <property type="match status" value="1"/>
</dbReference>
<keyword evidence="11" id="KW-1185">Reference proteome</keyword>
<sequence length="157" mass="16923">MSKATGVLKDFRNFAVKGNAVDLAVGVIIGAAFGRIVDSLVKDIVMPLINFVLGGAVDFSNKFLVLSMPPNYTGPMTYADLTKAGANVFAWGNFITIVINFVLLAFIIFWMVKAVARARTHLDAAPAGTPADVQLLREIRDLLKEQRGAAPERTSTP</sequence>
<keyword evidence="7 9" id="KW-0472">Membrane</keyword>
<dbReference type="InterPro" id="IPR037673">
    <property type="entry name" value="MSC/AndL"/>
</dbReference>